<protein>
    <submittedName>
        <fullName evidence="4">Uncharacterized protein</fullName>
    </submittedName>
</protein>
<evidence type="ECO:0000256" key="1">
    <source>
        <dbReference type="SAM" id="MobiDB-lite"/>
    </source>
</evidence>
<keyword evidence="2" id="KW-0812">Transmembrane</keyword>
<evidence type="ECO:0000256" key="3">
    <source>
        <dbReference type="SAM" id="SignalP"/>
    </source>
</evidence>
<sequence>MMPPRIAALLAAAVAAFIALAALPAAAQVPYTVTAISPAPVQPGAQAAVTIRVEGQVAALPSFGYDVEGGTLVGVLAPTPVAAGIAEGTVFVRRETPGAARLTVSFAGQTLAAADIRFAAPDGTLRVQTTLDAGPDAAARTWRYQVLDAAGTVVAELQTSTSGDAPTGAAQVTLPPGAYAVRQVLGSDTALACAPGVFYAVASPAGAVATVTLGAAPAVVSFTIIPCPDLPEGLEVIIPVDTIIPGAGPGIVGEPVAAPAEPPFSEVAGARQPGPGVLPPAAGNSPAPRPAGPAPLLIAGVLLLLSGGGVLLLGRLRSRPLV</sequence>
<feature type="chain" id="PRO_5012857579" evidence="3">
    <location>
        <begin position="28"/>
        <end position="322"/>
    </location>
</feature>
<dbReference type="Proteomes" id="UP000223071">
    <property type="component" value="Unassembled WGS sequence"/>
</dbReference>
<evidence type="ECO:0000313" key="5">
    <source>
        <dbReference type="Proteomes" id="UP000223071"/>
    </source>
</evidence>
<keyword evidence="2" id="KW-0472">Membrane</keyword>
<keyword evidence="3" id="KW-0732">Signal</keyword>
<feature type="region of interest" description="Disordered" evidence="1">
    <location>
        <begin position="262"/>
        <end position="289"/>
    </location>
</feature>
<evidence type="ECO:0000256" key="2">
    <source>
        <dbReference type="SAM" id="Phobius"/>
    </source>
</evidence>
<accession>A0A2A9HD92</accession>
<dbReference type="AlphaFoldDB" id="A0A2A9HD92"/>
<comment type="caution">
    <text evidence="4">The sequence shown here is derived from an EMBL/GenBank/DDBJ whole genome shotgun (WGS) entry which is preliminary data.</text>
</comment>
<organism evidence="4 5">
    <name type="scientific">Tepidiforma thermophila (strain KCTC 52669 / CGMCC 1.13589 / G233)</name>
    <dbReference type="NCBI Taxonomy" id="2761530"/>
    <lineage>
        <taxon>Bacteria</taxon>
        <taxon>Bacillati</taxon>
        <taxon>Chloroflexota</taxon>
        <taxon>Tepidiformia</taxon>
        <taxon>Tepidiformales</taxon>
        <taxon>Tepidiformaceae</taxon>
        <taxon>Tepidiforma</taxon>
    </lineage>
</organism>
<reference evidence="4 5" key="1">
    <citation type="submission" date="2017-09" db="EMBL/GenBank/DDBJ databases">
        <title>Sequencing the genomes of two abundant thermophiles in Great Basin hot springs: Thermocrinis jamiesonii and novel Chloroflexi Thermoflexus hugenholtzii.</title>
        <authorList>
            <person name="Hedlund B."/>
        </authorList>
    </citation>
    <scope>NUCLEOTIDE SEQUENCE [LARGE SCALE GENOMIC DNA]</scope>
    <source>
        <strain evidence="4 5">G233</strain>
    </source>
</reference>
<gene>
    <name evidence="4" type="ORF">A9A59_1184</name>
</gene>
<evidence type="ECO:0000313" key="4">
    <source>
        <dbReference type="EMBL" id="PFG73977.1"/>
    </source>
</evidence>
<name>A0A2A9HD92_TEPT2</name>
<keyword evidence="2" id="KW-1133">Transmembrane helix</keyword>
<dbReference type="RefSeq" id="WP_098503399.1">
    <property type="nucleotide sequence ID" value="NZ_PDJQ01000001.1"/>
</dbReference>
<proteinExistence type="predicted"/>
<feature type="transmembrane region" description="Helical" evidence="2">
    <location>
        <begin position="294"/>
        <end position="314"/>
    </location>
</feature>
<dbReference type="EMBL" id="PDJQ01000001">
    <property type="protein sequence ID" value="PFG73977.1"/>
    <property type="molecule type" value="Genomic_DNA"/>
</dbReference>
<keyword evidence="5" id="KW-1185">Reference proteome</keyword>
<feature type="signal peptide" evidence="3">
    <location>
        <begin position="1"/>
        <end position="27"/>
    </location>
</feature>